<dbReference type="InterPro" id="IPR029045">
    <property type="entry name" value="ClpP/crotonase-like_dom_sf"/>
</dbReference>
<dbReference type="InterPro" id="IPR034733">
    <property type="entry name" value="AcCoA_carboxyl_beta"/>
</dbReference>
<dbReference type="Proteomes" id="UP000318864">
    <property type="component" value="Unassembled WGS sequence"/>
</dbReference>
<organism evidence="3 4">
    <name type="scientific">Salinadaptatus halalkaliphilus</name>
    <dbReference type="NCBI Taxonomy" id="2419781"/>
    <lineage>
        <taxon>Archaea</taxon>
        <taxon>Methanobacteriati</taxon>
        <taxon>Methanobacteriota</taxon>
        <taxon>Stenosarchaea group</taxon>
        <taxon>Halobacteria</taxon>
        <taxon>Halobacteriales</taxon>
        <taxon>Natrialbaceae</taxon>
        <taxon>Salinadaptatus</taxon>
    </lineage>
</organism>
<gene>
    <name evidence="3" type="ORF">D8Y22_01445</name>
</gene>
<dbReference type="EMBL" id="RBZW01000003">
    <property type="protein sequence ID" value="THE66812.1"/>
    <property type="molecule type" value="Genomic_DNA"/>
</dbReference>
<dbReference type="InterPro" id="IPR011762">
    <property type="entry name" value="COA_CT_N"/>
</dbReference>
<feature type="domain" description="CoA carboxyltransferase N-terminal" evidence="1">
    <location>
        <begin position="9"/>
        <end position="273"/>
    </location>
</feature>
<dbReference type="SUPFAM" id="SSF52096">
    <property type="entry name" value="ClpP/crotonase"/>
    <property type="match status" value="2"/>
</dbReference>
<dbReference type="PROSITE" id="PS50989">
    <property type="entry name" value="COA_CT_CTER"/>
    <property type="match status" value="1"/>
</dbReference>
<dbReference type="OrthoDB" id="231496at2157"/>
<comment type="caution">
    <text evidence="3">The sequence shown here is derived from an EMBL/GenBank/DDBJ whole genome shotgun (WGS) entry which is preliminary data.</text>
</comment>
<proteinExistence type="predicted"/>
<dbReference type="InterPro" id="IPR011763">
    <property type="entry name" value="COA_CT_C"/>
</dbReference>
<evidence type="ECO:0000259" key="1">
    <source>
        <dbReference type="PROSITE" id="PS50980"/>
    </source>
</evidence>
<accession>A0A4S3TQX9</accession>
<feature type="domain" description="CoA carboxyltransferase C-terminal" evidence="2">
    <location>
        <begin position="278"/>
        <end position="513"/>
    </location>
</feature>
<dbReference type="PANTHER" id="PTHR43842:SF2">
    <property type="entry name" value="PROPIONYL-COA CARBOXYLASE BETA CHAIN, MITOCHONDRIAL"/>
    <property type="match status" value="1"/>
</dbReference>
<dbReference type="InterPro" id="IPR051047">
    <property type="entry name" value="AccD/PCCB"/>
</dbReference>
<sequence length="532" mass="57682">MTDDEPDRRTLSTAELRERVAAAKEAVTDDARADAIEKQRAAGKLTARERIQYLCDEGSFKEFGQLAAPAPTTPETRDWEREDAPADGIITGTGEVDGRPVAVGATDFTVKGGSIGHTGGKKMRRVGELALRRGFPFILLHDGGGHRIQEGLDARPYASGGDFVFQAKLSGWAPQISAMMGPGFAAPTNYAATCDFVPMVEDQATMGVAGPSLVEAALGVELSKAEIGGAEFQTSVTGMADVTYEDDEACLDGIKRFLSYLPSNATESPPRRERYEPPTEDAIDALTDIIPANTKKGYDIYDVIEGIVDQRSFFELKPRYAPNIVTGFARLEGQPIGVVANNPRLKAGTFDVPACDKSSHFVSMCDAFGVPLLFLMDVPGILPGPDSEEEGIARHSGKVMFEINRATVPKVSVVLRRGYGAGYVLMGGGRSTRNELTVVWPTAEVAAMGIEGAVDIAYRREIERADDPEQRREELVRKFMNRTGAIRAVEAFGVDAAIDPVETREWVADTFSRSETAYDDEWPPKKHGINPI</sequence>
<dbReference type="Gene3D" id="3.90.226.10">
    <property type="entry name" value="2-enoyl-CoA Hydratase, Chain A, domain 1"/>
    <property type="match status" value="2"/>
</dbReference>
<name>A0A4S3TQX9_9EURY</name>
<dbReference type="AlphaFoldDB" id="A0A4S3TQX9"/>
<evidence type="ECO:0000313" key="4">
    <source>
        <dbReference type="Proteomes" id="UP000318864"/>
    </source>
</evidence>
<evidence type="ECO:0000313" key="3">
    <source>
        <dbReference type="EMBL" id="THE66812.1"/>
    </source>
</evidence>
<evidence type="ECO:0000259" key="2">
    <source>
        <dbReference type="PROSITE" id="PS50989"/>
    </source>
</evidence>
<dbReference type="PANTHER" id="PTHR43842">
    <property type="entry name" value="PROPIONYL-COA CARBOXYLASE BETA CHAIN"/>
    <property type="match status" value="1"/>
</dbReference>
<reference evidence="3 4" key="1">
    <citation type="submission" date="2018-10" db="EMBL/GenBank/DDBJ databases">
        <title>Natronolimnobius sp. XQ-INN 246 isolated from Inner Mongolia Autonomous Region of China.</title>
        <authorList>
            <person name="Xue Q."/>
        </authorList>
    </citation>
    <scope>NUCLEOTIDE SEQUENCE [LARGE SCALE GENOMIC DNA]</scope>
    <source>
        <strain evidence="3 4">XQ-INN 246</strain>
    </source>
</reference>
<dbReference type="PROSITE" id="PS50980">
    <property type="entry name" value="COA_CT_NTER"/>
    <property type="match status" value="1"/>
</dbReference>
<dbReference type="Pfam" id="PF01039">
    <property type="entry name" value="Carboxyl_trans"/>
    <property type="match status" value="1"/>
</dbReference>
<keyword evidence="4" id="KW-1185">Reference proteome</keyword>
<dbReference type="GO" id="GO:0004658">
    <property type="term" value="F:propionyl-CoA carboxylase activity"/>
    <property type="evidence" value="ECO:0007669"/>
    <property type="project" value="TreeGrafter"/>
</dbReference>
<protein>
    <submittedName>
        <fullName evidence="3">Acyl-CoA carboxylase</fullName>
    </submittedName>
</protein>